<evidence type="ECO:0000313" key="2">
    <source>
        <dbReference type="Proteomes" id="UP001163687"/>
    </source>
</evidence>
<sequence length="964" mass="106365">MARTDAWLAARLAERNRGALPTVTFRAPRSVETAGPALTQEEERLRKSQREAEALKVRARAAGVPEEEIRRAETPPTITGYLTDPYRQPAPRTLGQKVASFVGRGLWAIDTPRRALFSAMAASERAERPGRLALTDPEVWRAFGEGFRRGWRGETYGNLFSEAYPEWAKRHPTTAALADFAAAAATPDVAGKVIGAASRTVRGVPQVARLVQRGEQAAEARQMVQGLRLARQRAAEEGIARGLRIGEGLTPEQEQAARRLMERLGPEHPTAPVDVALQRASTPRTFRPTEPLDRLLSRAVGEAPTKQPTAVQRRLEAMRAKAGGKVPVRRPTVDLDKAEAFLVGQYGVEPRVARAAIQGRQLTQQIAREYAKRGIPLEAREAYFPRIVEGRPLTEKLRIAARNLWRGRDPFTKARVVEPELSIDELAKLREAGESVPAYRQDFRIPLAVRAAAAQQRIVLDDYIKQALQRFGRPATGRTVEELAQEGFVAARYSPTEGLVPIKSGPVPEGASVLPKPIFDAMSRYVITFGTDDGAARLAKAVRDFHSFWKRATTLWRFPGFTINNAIGGFVNNIMWGMDPSAYGPALKIAAQRFYRRPLQGVVQTPRGPMTFAEVVRAAEETGALQSIVRDVRGTENLLTEAQQAVGKLPAAKRFGSFVVRSNEAVEDANRLAIFIDRLAKGETPQQAAQAVFRTQFDYRPESYGALENTIREYLIPFWVFHRNNLVLHTTNFLRRPTLYRAYLNAYEQASRRGREERPEWLRYGMPVGTTAMGLPVIAGPASIDPVMSALSIVEQPGESVRGAGGPIPQTIGAAFTQVDPRTQRPFRGPGDVAKFALGAYGGRPGETAQAAWRLATGEPWEKAAGATSLVRQFVPGVYAADPEYNRARNAEAEARRLQDLQRASGRPWPTLQEIARRSPAPGGTARTDYLIRSARAKAARLARTDKLIEAAKRELSKTRKASN</sequence>
<proteinExistence type="predicted"/>
<dbReference type="AlphaFoldDB" id="A0AA35CIP2"/>
<evidence type="ECO:0000313" key="1">
    <source>
        <dbReference type="EMBL" id="BDG59910.1"/>
    </source>
</evidence>
<accession>A0AA35CIP2</accession>
<dbReference type="Proteomes" id="UP001163687">
    <property type="component" value="Chromosome"/>
</dbReference>
<evidence type="ECO:0008006" key="3">
    <source>
        <dbReference type="Google" id="ProtNLM"/>
    </source>
</evidence>
<dbReference type="EMBL" id="AP025628">
    <property type="protein sequence ID" value="BDG59910.1"/>
    <property type="molecule type" value="Genomic_DNA"/>
</dbReference>
<gene>
    <name evidence="1" type="ORF">caldi_10000</name>
</gene>
<reference evidence="1" key="1">
    <citation type="submission" date="2022-03" db="EMBL/GenBank/DDBJ databases">
        <title>Complete genome sequence of Caldinitratiruptor microaerophilus.</title>
        <authorList>
            <person name="Mukaiyama R."/>
            <person name="Nishiyama T."/>
            <person name="Ueda K."/>
        </authorList>
    </citation>
    <scope>NUCLEOTIDE SEQUENCE</scope>
    <source>
        <strain evidence="1">JCM 16183</strain>
    </source>
</reference>
<name>A0AA35CIP2_9FIRM</name>
<protein>
    <recommendedName>
        <fullName evidence="3">Large polyvalent protein associated domain-containing protein</fullName>
    </recommendedName>
</protein>
<keyword evidence="2" id="KW-1185">Reference proteome</keyword>
<dbReference type="KEGG" id="cmic:caldi_10000"/>
<organism evidence="1 2">
    <name type="scientific">Caldinitratiruptor microaerophilus</name>
    <dbReference type="NCBI Taxonomy" id="671077"/>
    <lineage>
        <taxon>Bacteria</taxon>
        <taxon>Bacillati</taxon>
        <taxon>Bacillota</taxon>
        <taxon>Clostridia</taxon>
        <taxon>Eubacteriales</taxon>
        <taxon>Symbiobacteriaceae</taxon>
        <taxon>Caldinitratiruptor</taxon>
    </lineage>
</organism>